<evidence type="ECO:0000313" key="2">
    <source>
        <dbReference type="Proteomes" id="UP001176940"/>
    </source>
</evidence>
<dbReference type="PANTHER" id="PTHR31691:SF1">
    <property type="entry name" value="ROTATIN"/>
    <property type="match status" value="1"/>
</dbReference>
<sequence>MSGGKRRLLKKKLQGSNFLELVELAEKALTSLPYHRHFPLVRKFIHICSNIYSSAQSGPVLLEESQKVLLRMMSNWVPAVRAEAYNCCLDIVKTMTCDDVAVSRDRYVIWSFRKASLGMGAAGSIASIGKAAGDAGSINSKKRERERISLTGNSSAHAQFQKTASVAGFLLLTVSDGSCDSLGVHNVTKPVSSICNGINFLLHPKVLYEVATFGLQDSNNEVCLAAKAVLTYFLQGRLVMTPSSWNKFIEALCPVLPLLQGFADTEEALGNSIVALCETSERGEGVLPKTTLLKAAVRFLFSKRLTLRTLGIKWLSVHLMNEKESNCKRPELQGNVLSKAVSLYIAERSVDLKLDDKETSFFKVGFTFVDGGAAEDCVHPPIVIREALPTATPLPVSHGAATCIKLNEVGLRMGHLIAQSPTDCDGYCQTWRDWIEFQESDGYSISSDCCDPPFSPVCFFSFLTLLVIDAHLAALCMVSIGF</sequence>
<dbReference type="EMBL" id="CAUEEQ010014725">
    <property type="protein sequence ID" value="CAJ0938645.1"/>
    <property type="molecule type" value="Genomic_DNA"/>
</dbReference>
<accession>A0ABN9LE49</accession>
<organism evidence="1 2">
    <name type="scientific">Ranitomeya imitator</name>
    <name type="common">mimic poison frog</name>
    <dbReference type="NCBI Taxonomy" id="111125"/>
    <lineage>
        <taxon>Eukaryota</taxon>
        <taxon>Metazoa</taxon>
        <taxon>Chordata</taxon>
        <taxon>Craniata</taxon>
        <taxon>Vertebrata</taxon>
        <taxon>Euteleostomi</taxon>
        <taxon>Amphibia</taxon>
        <taxon>Batrachia</taxon>
        <taxon>Anura</taxon>
        <taxon>Neobatrachia</taxon>
        <taxon>Hyloidea</taxon>
        <taxon>Dendrobatidae</taxon>
        <taxon>Dendrobatinae</taxon>
        <taxon>Ranitomeya</taxon>
    </lineage>
</organism>
<gene>
    <name evidence="1" type="ORF">RIMI_LOCUS7684440</name>
</gene>
<evidence type="ECO:0000313" key="1">
    <source>
        <dbReference type="EMBL" id="CAJ0938645.1"/>
    </source>
</evidence>
<comment type="caution">
    <text evidence="1">The sequence shown here is derived from an EMBL/GenBank/DDBJ whole genome shotgun (WGS) entry which is preliminary data.</text>
</comment>
<reference evidence="1" key="1">
    <citation type="submission" date="2023-07" db="EMBL/GenBank/DDBJ databases">
        <authorList>
            <person name="Stuckert A."/>
        </authorList>
    </citation>
    <scope>NUCLEOTIDE SEQUENCE</scope>
</reference>
<proteinExistence type="predicted"/>
<name>A0ABN9LE49_9NEOB</name>
<dbReference type="InterPro" id="IPR030791">
    <property type="entry name" value="Rotatin"/>
</dbReference>
<dbReference type="PANTHER" id="PTHR31691">
    <property type="entry name" value="ROTATIN"/>
    <property type="match status" value="1"/>
</dbReference>
<keyword evidence="2" id="KW-1185">Reference proteome</keyword>
<protein>
    <submittedName>
        <fullName evidence="1">Uncharacterized protein</fullName>
    </submittedName>
</protein>
<dbReference type="Proteomes" id="UP001176940">
    <property type="component" value="Unassembled WGS sequence"/>
</dbReference>